<keyword evidence="2" id="KW-1003">Cell membrane</keyword>
<dbReference type="GO" id="GO:0015627">
    <property type="term" value="C:type II protein secretion system complex"/>
    <property type="evidence" value="ECO:0007669"/>
    <property type="project" value="InterPro"/>
</dbReference>
<evidence type="ECO:0000256" key="2">
    <source>
        <dbReference type="ARBA" id="ARBA00022475"/>
    </source>
</evidence>
<gene>
    <name evidence="10" type="ORF">LCGC14_0553970</name>
</gene>
<dbReference type="NCBIfam" id="TIGR02532">
    <property type="entry name" value="IV_pilin_GFxxxE"/>
    <property type="match status" value="1"/>
</dbReference>
<name>A0A0F9UAD8_9ZZZZ</name>
<sequence length="176" mass="19058">MTESRTKNKGFTLVELMITLAIAAILVGLAAPSFNDLIKDSRLTTQINSLTASLNFARSEAIKRAITVTVCKSDDGEECGGNWNEGWIIYEDINGNGSVDTDDTIIRVNSALTTGNTLVFPSKNRVTYQPDGFAIGYNSTFTICDDRGYTKAKGLVVSNTGRVRIAEQSDLTSCTE</sequence>
<keyword evidence="4" id="KW-0997">Cell inner membrane</keyword>
<reference evidence="10" key="1">
    <citation type="journal article" date="2015" name="Nature">
        <title>Complex archaea that bridge the gap between prokaryotes and eukaryotes.</title>
        <authorList>
            <person name="Spang A."/>
            <person name="Saw J.H."/>
            <person name="Jorgensen S.L."/>
            <person name="Zaremba-Niedzwiedzka K."/>
            <person name="Martijn J."/>
            <person name="Lind A.E."/>
            <person name="van Eijk R."/>
            <person name="Schleper C."/>
            <person name="Guy L."/>
            <person name="Ettema T.J."/>
        </authorList>
    </citation>
    <scope>NUCLEOTIDE SEQUENCE</scope>
</reference>
<dbReference type="InterPro" id="IPR012902">
    <property type="entry name" value="N_methyl_site"/>
</dbReference>
<proteinExistence type="predicted"/>
<feature type="transmembrane region" description="Helical" evidence="8">
    <location>
        <begin position="12"/>
        <end position="34"/>
    </location>
</feature>
<dbReference type="InterPro" id="IPR022346">
    <property type="entry name" value="T2SS_GspH"/>
</dbReference>
<keyword evidence="5 8" id="KW-0812">Transmembrane</keyword>
<dbReference type="SUPFAM" id="SSF54523">
    <property type="entry name" value="Pili subunits"/>
    <property type="match status" value="1"/>
</dbReference>
<comment type="subcellular location">
    <subcellularLocation>
        <location evidence="1">Cell inner membrane</location>
        <topology evidence="1">Single-pass membrane protein</topology>
    </subcellularLocation>
</comment>
<dbReference type="Pfam" id="PF07963">
    <property type="entry name" value="N_methyl"/>
    <property type="match status" value="1"/>
</dbReference>
<evidence type="ECO:0000256" key="6">
    <source>
        <dbReference type="ARBA" id="ARBA00022989"/>
    </source>
</evidence>
<dbReference type="InterPro" id="IPR045584">
    <property type="entry name" value="Pilin-like"/>
</dbReference>
<dbReference type="Gene3D" id="3.55.40.10">
    <property type="entry name" value="minor pseudopilin epsh domain"/>
    <property type="match status" value="1"/>
</dbReference>
<dbReference type="GO" id="GO:0005886">
    <property type="term" value="C:plasma membrane"/>
    <property type="evidence" value="ECO:0007669"/>
    <property type="project" value="UniProtKB-SubCell"/>
</dbReference>
<evidence type="ECO:0000256" key="7">
    <source>
        <dbReference type="ARBA" id="ARBA00023136"/>
    </source>
</evidence>
<evidence type="ECO:0000256" key="3">
    <source>
        <dbReference type="ARBA" id="ARBA00022481"/>
    </source>
</evidence>
<dbReference type="PROSITE" id="PS00409">
    <property type="entry name" value="PROKAR_NTER_METHYL"/>
    <property type="match status" value="1"/>
</dbReference>
<keyword evidence="6 8" id="KW-1133">Transmembrane helix</keyword>
<comment type="caution">
    <text evidence="10">The sequence shown here is derived from an EMBL/GenBank/DDBJ whole genome shotgun (WGS) entry which is preliminary data.</text>
</comment>
<dbReference type="EMBL" id="LAZR01000769">
    <property type="protein sequence ID" value="KKN58256.1"/>
    <property type="molecule type" value="Genomic_DNA"/>
</dbReference>
<evidence type="ECO:0000313" key="10">
    <source>
        <dbReference type="EMBL" id="KKN58256.1"/>
    </source>
</evidence>
<dbReference type="AlphaFoldDB" id="A0A0F9UAD8"/>
<protein>
    <recommendedName>
        <fullName evidence="9">General secretion pathway GspH domain-containing protein</fullName>
    </recommendedName>
</protein>
<dbReference type="Pfam" id="PF12019">
    <property type="entry name" value="GspH"/>
    <property type="match status" value="1"/>
</dbReference>
<evidence type="ECO:0000256" key="1">
    <source>
        <dbReference type="ARBA" id="ARBA00004377"/>
    </source>
</evidence>
<evidence type="ECO:0000256" key="8">
    <source>
        <dbReference type="SAM" id="Phobius"/>
    </source>
</evidence>
<accession>A0A0F9UAD8</accession>
<evidence type="ECO:0000256" key="5">
    <source>
        <dbReference type="ARBA" id="ARBA00022692"/>
    </source>
</evidence>
<feature type="domain" description="General secretion pathway GspH" evidence="9">
    <location>
        <begin position="47"/>
        <end position="161"/>
    </location>
</feature>
<keyword evidence="3" id="KW-0488">Methylation</keyword>
<organism evidence="10">
    <name type="scientific">marine sediment metagenome</name>
    <dbReference type="NCBI Taxonomy" id="412755"/>
    <lineage>
        <taxon>unclassified sequences</taxon>
        <taxon>metagenomes</taxon>
        <taxon>ecological metagenomes</taxon>
    </lineage>
</organism>
<evidence type="ECO:0000259" key="9">
    <source>
        <dbReference type="Pfam" id="PF12019"/>
    </source>
</evidence>
<evidence type="ECO:0000256" key="4">
    <source>
        <dbReference type="ARBA" id="ARBA00022519"/>
    </source>
</evidence>
<keyword evidence="7 8" id="KW-0472">Membrane</keyword>
<dbReference type="GO" id="GO:0015628">
    <property type="term" value="P:protein secretion by the type II secretion system"/>
    <property type="evidence" value="ECO:0007669"/>
    <property type="project" value="InterPro"/>
</dbReference>